<dbReference type="Pfam" id="PF08398">
    <property type="entry name" value="Phospholip_A2_4"/>
    <property type="match status" value="1"/>
</dbReference>
<dbReference type="GO" id="GO:0004623">
    <property type="term" value="F:phospholipase A2 activity"/>
    <property type="evidence" value="ECO:0007669"/>
    <property type="project" value="InterPro"/>
</dbReference>
<dbReference type="GO" id="GO:0006644">
    <property type="term" value="P:phospholipid metabolic process"/>
    <property type="evidence" value="ECO:0007669"/>
    <property type="project" value="InterPro"/>
</dbReference>
<organism evidence="2 3">
    <name type="scientific">Pontibacillus chungwhensis BH030062</name>
    <dbReference type="NCBI Taxonomy" id="1385513"/>
    <lineage>
        <taxon>Bacteria</taxon>
        <taxon>Bacillati</taxon>
        <taxon>Bacillota</taxon>
        <taxon>Bacilli</taxon>
        <taxon>Bacillales</taxon>
        <taxon>Bacillaceae</taxon>
        <taxon>Pontibacillus</taxon>
    </lineage>
</organism>
<gene>
    <name evidence="2" type="ORF">N780_15870</name>
</gene>
<dbReference type="EMBL" id="AVBG01000004">
    <property type="protein sequence ID" value="KGP91836.1"/>
    <property type="molecule type" value="Genomic_DNA"/>
</dbReference>
<dbReference type="AlphaFoldDB" id="A0A0A2UZA1"/>
<proteinExistence type="predicted"/>
<dbReference type="SUPFAM" id="SSF48619">
    <property type="entry name" value="Phospholipase A2, PLA2"/>
    <property type="match status" value="1"/>
</dbReference>
<name>A0A0A2UZA1_9BACI</name>
<dbReference type="STRING" id="1385513.N780_15870"/>
<evidence type="ECO:0000259" key="1">
    <source>
        <dbReference type="Pfam" id="PF08398"/>
    </source>
</evidence>
<sequence length="87" mass="9908">MPLKICLFPGYKYCGPGCKGPGTPVNAVDAACKAHDECYKRFGPSCECDQQFIKRLAALQNPYTQEGRHARAMYNYMKFQTLFTCKW</sequence>
<dbReference type="eggNOG" id="ENOG50335PR">
    <property type="taxonomic scope" value="Bacteria"/>
</dbReference>
<comment type="caution">
    <text evidence="2">The sequence shown here is derived from an EMBL/GenBank/DDBJ whole genome shotgun (WGS) entry which is preliminary data.</text>
</comment>
<dbReference type="InterPro" id="IPR013607">
    <property type="entry name" value="Phospholipase_A2-like"/>
</dbReference>
<dbReference type="InterPro" id="IPR036444">
    <property type="entry name" value="PLipase_A2_dom_sf"/>
</dbReference>
<protein>
    <submittedName>
        <fullName evidence="2">Phospholipase A2 family enzyme</fullName>
    </submittedName>
</protein>
<dbReference type="GO" id="GO:0050482">
    <property type="term" value="P:arachidonate secretion"/>
    <property type="evidence" value="ECO:0007669"/>
    <property type="project" value="InterPro"/>
</dbReference>
<dbReference type="Proteomes" id="UP000030153">
    <property type="component" value="Unassembled WGS sequence"/>
</dbReference>
<evidence type="ECO:0000313" key="3">
    <source>
        <dbReference type="Proteomes" id="UP000030153"/>
    </source>
</evidence>
<accession>A0A0A2UZA1</accession>
<evidence type="ECO:0000313" key="2">
    <source>
        <dbReference type="EMBL" id="KGP91836.1"/>
    </source>
</evidence>
<dbReference type="Gene3D" id="1.20.90.10">
    <property type="entry name" value="Phospholipase A2 domain"/>
    <property type="match status" value="1"/>
</dbReference>
<reference evidence="2 3" key="1">
    <citation type="submission" date="2013-08" db="EMBL/GenBank/DDBJ databases">
        <title>Genome of Pontibacillus chungwhensis.</title>
        <authorList>
            <person name="Wang Q."/>
            <person name="Wang G."/>
        </authorList>
    </citation>
    <scope>NUCLEOTIDE SEQUENCE [LARGE SCALE GENOMIC DNA]</scope>
    <source>
        <strain evidence="2 3">BH030062</strain>
    </source>
</reference>
<dbReference type="GO" id="GO:0005198">
    <property type="term" value="F:structural molecule activity"/>
    <property type="evidence" value="ECO:0007669"/>
    <property type="project" value="InterPro"/>
</dbReference>
<keyword evidence="3" id="KW-1185">Reference proteome</keyword>
<feature type="domain" description="Phospholipase A2-like" evidence="1">
    <location>
        <begin position="8"/>
        <end position="43"/>
    </location>
</feature>